<reference evidence="2" key="2">
    <citation type="journal article" date="2010" name="PLoS Genet.">
        <title>Structure, function, and evolution of the Thiomonas spp. genome.</title>
        <authorList>
            <person name="Arsene-Ploetze F."/>
            <person name="Koechler S."/>
            <person name="Marchal M."/>
            <person name="Coppee J.Y."/>
            <person name="Chandler M."/>
            <person name="Bonnefoy V."/>
            <person name="Brochier-Armanet C."/>
            <person name="Barakat M."/>
            <person name="Barbe V."/>
            <person name="Battaglia-Brunet F."/>
            <person name="Bruneel O."/>
            <person name="Bryan C.G."/>
            <person name="Cleiss-Arnold J."/>
            <person name="Cruveiller S."/>
            <person name="Erhardt M."/>
            <person name="Heinrich-Salmeron A."/>
            <person name="Hommais F."/>
            <person name="Joulian C."/>
            <person name="Krin E."/>
            <person name="Lieutaud A."/>
            <person name="Lievremont D."/>
            <person name="Michel C."/>
            <person name="Muller D."/>
            <person name="Ortet P."/>
            <person name="Proux C."/>
            <person name="Siguier P."/>
            <person name="Roche D."/>
            <person name="Rouy Z."/>
            <person name="Salvignol G."/>
            <person name="Slyemi D."/>
            <person name="Talla E."/>
            <person name="Weiss S."/>
            <person name="Weissenbach J."/>
            <person name="Medigue C."/>
            <person name="Bertin P.N."/>
        </authorList>
    </citation>
    <scope>NUCLEOTIDE SEQUENCE [LARGE SCALE GENOMIC DNA]</scope>
    <source>
        <strain evidence="2">DSM 22701 / CIP 110005 / 3As</strain>
    </source>
</reference>
<dbReference type="HOGENOM" id="CLU_1467565_0_0_4"/>
<proteinExistence type="predicted"/>
<dbReference type="Proteomes" id="UP000002372">
    <property type="component" value="Chromosome"/>
</dbReference>
<sequence>MAQLGTRTLGIARVRPMKARAKDAIGCNSEIVDVFFRIRTLVRGARVDRPSGDHLARTAPQVLDNQGSCRSIGTGAGYSPRIRVCAPALADRLTLVPDDEHEASAAAGGRCAAGACGNERDQQSGGTVFTHANLRMTWATLRTHRERVRSQVIVLMERSFRKMHGRRRATKINGFSATQHRRRR</sequence>
<protein>
    <submittedName>
        <fullName evidence="1">Uncharacterized protein</fullName>
    </submittedName>
</protein>
<name>D6CMF2_THIA3</name>
<organism evidence="1 2">
    <name type="scientific">Thiomonas arsenitoxydans (strain DSM 22701 / CIP 110005 / 3As)</name>
    <dbReference type="NCBI Taxonomy" id="426114"/>
    <lineage>
        <taxon>Bacteria</taxon>
        <taxon>Pseudomonadati</taxon>
        <taxon>Pseudomonadota</taxon>
        <taxon>Betaproteobacteria</taxon>
        <taxon>Burkholderiales</taxon>
        <taxon>Thiomonas</taxon>
    </lineage>
</organism>
<reference key="1">
    <citation type="submission" date="2009-07" db="EMBL/GenBank/DDBJ databases">
        <authorList>
            <person name="Genoscope - CEA"/>
        </authorList>
    </citation>
    <scope>NUCLEOTIDE SEQUENCE</scope>
    <source>
        <strain>3As</strain>
    </source>
</reference>
<dbReference type="KEGG" id="thi:THI_3130"/>
<dbReference type="EMBL" id="FP475956">
    <property type="protein sequence ID" value="CAZ89730.1"/>
    <property type="molecule type" value="Genomic_DNA"/>
</dbReference>
<accession>D6CMF2</accession>
<dbReference type="AlphaFoldDB" id="D6CMF2"/>
<evidence type="ECO:0000313" key="1">
    <source>
        <dbReference type="EMBL" id="CAZ89730.1"/>
    </source>
</evidence>
<evidence type="ECO:0000313" key="2">
    <source>
        <dbReference type="Proteomes" id="UP000002372"/>
    </source>
</evidence>
<gene>
    <name evidence="1" type="ordered locus">THI_3130</name>
</gene>